<gene>
    <name evidence="1" type="ORF">PF008_g25811</name>
</gene>
<name>A0A6G0QIW4_9STRA</name>
<comment type="caution">
    <text evidence="1">The sequence shown here is derived from an EMBL/GenBank/DDBJ whole genome shotgun (WGS) entry which is preliminary data.</text>
</comment>
<reference evidence="1 2" key="1">
    <citation type="submission" date="2018-09" db="EMBL/GenBank/DDBJ databases">
        <title>Genomic investigation of the strawberry pathogen Phytophthora fragariae indicates pathogenicity is determined by transcriptional variation in three key races.</title>
        <authorList>
            <person name="Adams T.M."/>
            <person name="Armitage A.D."/>
            <person name="Sobczyk M.K."/>
            <person name="Bates H.J."/>
            <person name="Dunwell J.M."/>
            <person name="Nellist C.F."/>
            <person name="Harrison R.J."/>
        </authorList>
    </citation>
    <scope>NUCLEOTIDE SEQUENCE [LARGE SCALE GENOMIC DNA]</scope>
    <source>
        <strain evidence="1 2">NOV-77</strain>
    </source>
</reference>
<proteinExistence type="predicted"/>
<evidence type="ECO:0000313" key="2">
    <source>
        <dbReference type="Proteomes" id="UP000486351"/>
    </source>
</evidence>
<evidence type="ECO:0000313" key="1">
    <source>
        <dbReference type="EMBL" id="KAE9289767.1"/>
    </source>
</evidence>
<accession>A0A6G0QIW4</accession>
<organism evidence="1 2">
    <name type="scientific">Phytophthora fragariae</name>
    <dbReference type="NCBI Taxonomy" id="53985"/>
    <lineage>
        <taxon>Eukaryota</taxon>
        <taxon>Sar</taxon>
        <taxon>Stramenopiles</taxon>
        <taxon>Oomycota</taxon>
        <taxon>Peronosporomycetes</taxon>
        <taxon>Peronosporales</taxon>
        <taxon>Peronosporaceae</taxon>
        <taxon>Phytophthora</taxon>
    </lineage>
</organism>
<dbReference type="Proteomes" id="UP000486351">
    <property type="component" value="Unassembled WGS sequence"/>
</dbReference>
<dbReference type="AlphaFoldDB" id="A0A6G0QIW4"/>
<dbReference type="EMBL" id="QXFY01003001">
    <property type="protein sequence ID" value="KAE9289767.1"/>
    <property type="molecule type" value="Genomic_DNA"/>
</dbReference>
<sequence>MGRAMRGSRALLRLQLPLECVSAPRASAHQLPRGQAVRRLRRRLLLWLTRLRAPADCRRPSARH</sequence>
<protein>
    <submittedName>
        <fullName evidence="1">Uncharacterized protein</fullName>
    </submittedName>
</protein>